<sequence length="431" mass="46579">MDERGSEQQDGVVREWPDRGLWGNASNMLLCVLAVAGIGLSGWAFVMEFIDLRDRGESRERISAACGGLIDPDPVLGLNGGTDRVKLSDRYETDLGQRSSGCFVYRVGDPGTTYGHFSMAVVRHSSEPGAEETAQDHTEIDEWGDEPFRRPYPDEEPAPGPVVDHALPHPLGDGGLGDYDEYKVTARAVCAKGGKVSSIEASAVAQYGVRVTAGDRRTLAGLARQAADRAAARTGCRADLPQLPATLPEPGTELGAAETTEGTCAWYRRFLATQERGRLPDRALAAPAGRASDHDACVLAVGESETRRIYPGFVKSSGYPQKLEDVLKYHPWWVKTETYVGDGTRGLRTGRLGDLTELTPGTAGTDSGGTWWASSVCGGRPALHVLWATYPYDRIAADRLETLFRAYVDDATERRGCTEVVLPDAADFARS</sequence>
<keyword evidence="2" id="KW-0472">Membrane</keyword>
<keyword evidence="2" id="KW-0812">Transmembrane</keyword>
<dbReference type="RefSeq" id="WP_244167300.1">
    <property type="nucleotide sequence ID" value="NZ_JBHSKI010000007.1"/>
</dbReference>
<proteinExistence type="predicted"/>
<dbReference type="Proteomes" id="UP001596208">
    <property type="component" value="Unassembled WGS sequence"/>
</dbReference>
<evidence type="ECO:0000256" key="2">
    <source>
        <dbReference type="SAM" id="Phobius"/>
    </source>
</evidence>
<feature type="region of interest" description="Disordered" evidence="1">
    <location>
        <begin position="125"/>
        <end position="156"/>
    </location>
</feature>
<reference evidence="4" key="1">
    <citation type="journal article" date="2019" name="Int. J. Syst. Evol. Microbiol.">
        <title>The Global Catalogue of Microorganisms (GCM) 10K type strain sequencing project: providing services to taxonomists for standard genome sequencing and annotation.</title>
        <authorList>
            <consortium name="The Broad Institute Genomics Platform"/>
            <consortium name="The Broad Institute Genome Sequencing Center for Infectious Disease"/>
            <person name="Wu L."/>
            <person name="Ma J."/>
        </authorList>
    </citation>
    <scope>NUCLEOTIDE SEQUENCE [LARGE SCALE GENOMIC DNA]</scope>
    <source>
        <strain evidence="4">CGMCC 4.1721</strain>
    </source>
</reference>
<feature type="transmembrane region" description="Helical" evidence="2">
    <location>
        <begin position="25"/>
        <end position="46"/>
    </location>
</feature>
<organism evidence="3 4">
    <name type="scientific">Streptomyces mutomycini</name>
    <dbReference type="NCBI Taxonomy" id="284036"/>
    <lineage>
        <taxon>Bacteria</taxon>
        <taxon>Bacillati</taxon>
        <taxon>Actinomycetota</taxon>
        <taxon>Actinomycetes</taxon>
        <taxon>Kitasatosporales</taxon>
        <taxon>Streptomycetaceae</taxon>
        <taxon>Streptomyces</taxon>
    </lineage>
</organism>
<evidence type="ECO:0000313" key="3">
    <source>
        <dbReference type="EMBL" id="MFC5172261.1"/>
    </source>
</evidence>
<feature type="compositionally biased region" description="Basic and acidic residues" evidence="1">
    <location>
        <begin position="134"/>
        <end position="153"/>
    </location>
</feature>
<keyword evidence="2" id="KW-1133">Transmembrane helix</keyword>
<protein>
    <submittedName>
        <fullName evidence="3">Uncharacterized protein</fullName>
    </submittedName>
</protein>
<gene>
    <name evidence="3" type="ORF">ACFPRK_16875</name>
</gene>
<evidence type="ECO:0000256" key="1">
    <source>
        <dbReference type="SAM" id="MobiDB-lite"/>
    </source>
</evidence>
<evidence type="ECO:0000313" key="4">
    <source>
        <dbReference type="Proteomes" id="UP001596208"/>
    </source>
</evidence>
<comment type="caution">
    <text evidence="3">The sequence shown here is derived from an EMBL/GenBank/DDBJ whole genome shotgun (WGS) entry which is preliminary data.</text>
</comment>
<accession>A0ABW0B5A6</accession>
<name>A0ABW0B5A6_9ACTN</name>
<keyword evidence="4" id="KW-1185">Reference proteome</keyword>
<dbReference type="EMBL" id="JBHSKI010000007">
    <property type="protein sequence ID" value="MFC5172261.1"/>
    <property type="molecule type" value="Genomic_DNA"/>
</dbReference>